<proteinExistence type="inferred from homology"/>
<keyword evidence="4 7" id="KW-1133">Transmembrane helix</keyword>
<accession>A0A4V2G504</accession>
<evidence type="ECO:0000256" key="7">
    <source>
        <dbReference type="SAM" id="Phobius"/>
    </source>
</evidence>
<dbReference type="PANTHER" id="PTHR30572:SF4">
    <property type="entry name" value="ABC TRANSPORTER PERMEASE YTRF"/>
    <property type="match status" value="1"/>
</dbReference>
<dbReference type="GO" id="GO:0022857">
    <property type="term" value="F:transmembrane transporter activity"/>
    <property type="evidence" value="ECO:0007669"/>
    <property type="project" value="TreeGrafter"/>
</dbReference>
<keyword evidence="5 7" id="KW-0472">Membrane</keyword>
<organism evidence="10 11">
    <name type="scientific">Edaphobacter modestus</name>
    <dbReference type="NCBI Taxonomy" id="388466"/>
    <lineage>
        <taxon>Bacteria</taxon>
        <taxon>Pseudomonadati</taxon>
        <taxon>Acidobacteriota</taxon>
        <taxon>Terriglobia</taxon>
        <taxon>Terriglobales</taxon>
        <taxon>Acidobacteriaceae</taxon>
        <taxon>Edaphobacter</taxon>
    </lineage>
</organism>
<evidence type="ECO:0000256" key="5">
    <source>
        <dbReference type="ARBA" id="ARBA00023136"/>
    </source>
</evidence>
<dbReference type="InterPro" id="IPR025857">
    <property type="entry name" value="MacB_PCD"/>
</dbReference>
<evidence type="ECO:0000313" key="10">
    <source>
        <dbReference type="EMBL" id="RZU43026.1"/>
    </source>
</evidence>
<dbReference type="Pfam" id="PF12704">
    <property type="entry name" value="MacB_PCD"/>
    <property type="match status" value="1"/>
</dbReference>
<keyword evidence="2" id="KW-1003">Cell membrane</keyword>
<protein>
    <submittedName>
        <fullName evidence="10">Putative ABC transport system permease protein</fullName>
    </submittedName>
</protein>
<dbReference type="Proteomes" id="UP000292958">
    <property type="component" value="Unassembled WGS sequence"/>
</dbReference>
<comment type="caution">
    <text evidence="10">The sequence shown here is derived from an EMBL/GenBank/DDBJ whole genome shotgun (WGS) entry which is preliminary data.</text>
</comment>
<dbReference type="Pfam" id="PF02687">
    <property type="entry name" value="FtsX"/>
    <property type="match status" value="1"/>
</dbReference>
<dbReference type="GO" id="GO:0005886">
    <property type="term" value="C:plasma membrane"/>
    <property type="evidence" value="ECO:0007669"/>
    <property type="project" value="UniProtKB-SubCell"/>
</dbReference>
<reference evidence="10 11" key="1">
    <citation type="submission" date="2019-02" db="EMBL/GenBank/DDBJ databases">
        <title>Genomic Encyclopedia of Archaeal and Bacterial Type Strains, Phase II (KMG-II): from individual species to whole genera.</title>
        <authorList>
            <person name="Goeker M."/>
        </authorList>
    </citation>
    <scope>NUCLEOTIDE SEQUENCE [LARGE SCALE GENOMIC DNA]</scope>
    <source>
        <strain evidence="10 11">DSM 18101</strain>
    </source>
</reference>
<dbReference type="PANTHER" id="PTHR30572">
    <property type="entry name" value="MEMBRANE COMPONENT OF TRANSPORTER-RELATED"/>
    <property type="match status" value="1"/>
</dbReference>
<feature type="domain" description="MacB-like periplasmic core" evidence="9">
    <location>
        <begin position="51"/>
        <end position="283"/>
    </location>
</feature>
<name>A0A4V2G504_9BACT</name>
<dbReference type="InterPro" id="IPR003838">
    <property type="entry name" value="ABC3_permease_C"/>
</dbReference>
<evidence type="ECO:0000256" key="4">
    <source>
        <dbReference type="ARBA" id="ARBA00022989"/>
    </source>
</evidence>
<evidence type="ECO:0000259" key="9">
    <source>
        <dbReference type="Pfam" id="PF12704"/>
    </source>
</evidence>
<comment type="subcellular location">
    <subcellularLocation>
        <location evidence="1">Cell membrane</location>
        <topology evidence="1">Multi-pass membrane protein</topology>
    </subcellularLocation>
</comment>
<evidence type="ECO:0000256" key="1">
    <source>
        <dbReference type="ARBA" id="ARBA00004651"/>
    </source>
</evidence>
<evidence type="ECO:0000256" key="2">
    <source>
        <dbReference type="ARBA" id="ARBA00022475"/>
    </source>
</evidence>
<keyword evidence="3 7" id="KW-0812">Transmembrane</keyword>
<feature type="transmembrane region" description="Helical" evidence="7">
    <location>
        <begin position="52"/>
        <end position="75"/>
    </location>
</feature>
<evidence type="ECO:0000313" key="11">
    <source>
        <dbReference type="Proteomes" id="UP000292958"/>
    </source>
</evidence>
<gene>
    <name evidence="10" type="ORF">BDD14_4627</name>
</gene>
<keyword evidence="11" id="KW-1185">Reference proteome</keyword>
<sequence>MLPHQFQGMGTDQKHLAYEAVRPRRLGTKLMPIREILKQTLSALWETKLRSFLTMFGIVWGITSVILLVGLGIGFNLDQKEHLKTIGTDIAIIFGGKTGMQAGGYAAGRDIRLTVDDAIAIQRRASLVKTVSPELRRSVSEVSQWNAASRPIRGVWPEYQRFRSLTVEQGRLMNERDEADGARVVLLGAEANRQLFPGKSVIGQPLMVNGYEYTVIGVLAKKKQNGSYGSGPDNTQLFTTYSAMARDFPPPERPGITKGYVNNIVLEPVSPDLHEKALDQVKRIIAERHHYSANDKEALWVWDTLEGSKFTERIFGVMTLFFGAVALLTLALGGIGVMNIMLVAVTERTREIGVRKALGATATDIKRQFLVESAIITIVSGIGGLLSGVGVCLLMRLIPLPDFVPHPVISPVAVFASLATLTAITLFAGTYPAMRAANLSPIECLRSE</sequence>
<feature type="domain" description="ABC3 transporter permease C-terminal" evidence="8">
    <location>
        <begin position="324"/>
        <end position="441"/>
    </location>
</feature>
<feature type="transmembrane region" description="Helical" evidence="7">
    <location>
        <begin position="408"/>
        <end position="429"/>
    </location>
</feature>
<feature type="transmembrane region" description="Helical" evidence="7">
    <location>
        <begin position="374"/>
        <end position="396"/>
    </location>
</feature>
<dbReference type="EMBL" id="SHKW01000001">
    <property type="protein sequence ID" value="RZU43026.1"/>
    <property type="molecule type" value="Genomic_DNA"/>
</dbReference>
<evidence type="ECO:0000259" key="8">
    <source>
        <dbReference type="Pfam" id="PF02687"/>
    </source>
</evidence>
<dbReference type="AlphaFoldDB" id="A0A4V2G504"/>
<evidence type="ECO:0000256" key="3">
    <source>
        <dbReference type="ARBA" id="ARBA00022692"/>
    </source>
</evidence>
<feature type="transmembrane region" description="Helical" evidence="7">
    <location>
        <begin position="314"/>
        <end position="345"/>
    </location>
</feature>
<evidence type="ECO:0000256" key="6">
    <source>
        <dbReference type="ARBA" id="ARBA00038076"/>
    </source>
</evidence>
<dbReference type="InterPro" id="IPR050250">
    <property type="entry name" value="Macrolide_Exporter_MacB"/>
</dbReference>
<comment type="similarity">
    <text evidence="6">Belongs to the ABC-4 integral membrane protein family.</text>
</comment>